<name>A0ABX5CR12_9ALTE</name>
<feature type="chain" id="PRO_5045462003" description="Outer membrane protein beta-barrel domain-containing protein" evidence="2">
    <location>
        <begin position="21"/>
        <end position="168"/>
    </location>
</feature>
<protein>
    <recommendedName>
        <fullName evidence="3">Outer membrane protein beta-barrel domain-containing protein</fullName>
    </recommendedName>
</protein>
<comment type="caution">
    <text evidence="4">The sequence shown here is derived from an EMBL/GenBank/DDBJ whole genome shotgun (WGS) entry which is preliminary data.</text>
</comment>
<evidence type="ECO:0000313" key="4">
    <source>
        <dbReference type="EMBL" id="PRO68891.1"/>
    </source>
</evidence>
<dbReference type="Pfam" id="PF13505">
    <property type="entry name" value="OMP_b-brl"/>
    <property type="match status" value="1"/>
</dbReference>
<feature type="domain" description="Outer membrane protein beta-barrel" evidence="3">
    <location>
        <begin position="7"/>
        <end position="155"/>
    </location>
</feature>
<accession>A0ABX5CR12</accession>
<feature type="signal peptide" evidence="2">
    <location>
        <begin position="1"/>
        <end position="20"/>
    </location>
</feature>
<organism evidence="4 5">
    <name type="scientific">Alteromonas gracilis</name>
    <dbReference type="NCBI Taxonomy" id="1479524"/>
    <lineage>
        <taxon>Bacteria</taxon>
        <taxon>Pseudomonadati</taxon>
        <taxon>Pseudomonadota</taxon>
        <taxon>Gammaproteobacteria</taxon>
        <taxon>Alteromonadales</taxon>
        <taxon>Alteromonadaceae</taxon>
        <taxon>Alteromonas/Salinimonas group</taxon>
        <taxon>Alteromonas</taxon>
    </lineage>
</organism>
<evidence type="ECO:0000313" key="5">
    <source>
        <dbReference type="Proteomes" id="UP000239539"/>
    </source>
</evidence>
<dbReference type="Gene3D" id="2.40.160.20">
    <property type="match status" value="1"/>
</dbReference>
<keyword evidence="1 2" id="KW-0732">Signal</keyword>
<dbReference type="InterPro" id="IPR011250">
    <property type="entry name" value="OMP/PagP_B-barrel"/>
</dbReference>
<dbReference type="RefSeq" id="WP_105931115.1">
    <property type="nucleotide sequence ID" value="NZ_JAZETQ010000001.1"/>
</dbReference>
<evidence type="ECO:0000256" key="2">
    <source>
        <dbReference type="SAM" id="SignalP"/>
    </source>
</evidence>
<gene>
    <name evidence="4" type="ORF">C6Y39_10030</name>
</gene>
<dbReference type="Proteomes" id="UP000239539">
    <property type="component" value="Unassembled WGS sequence"/>
</dbReference>
<dbReference type="SUPFAM" id="SSF56925">
    <property type="entry name" value="OMPA-like"/>
    <property type="match status" value="1"/>
</dbReference>
<dbReference type="EMBL" id="PVNO01000025">
    <property type="protein sequence ID" value="PRO68891.1"/>
    <property type="molecule type" value="Genomic_DNA"/>
</dbReference>
<reference evidence="5" key="1">
    <citation type="journal article" date="2020" name="Int. J. Syst. Evol. Microbiol.">
        <title>Alteromonas alba sp. nov., a marine bacterium isolated from the seawater of the West Pacific Ocean.</title>
        <authorList>
            <person name="Sun C."/>
            <person name="Wu Y.-H."/>
            <person name="Xamxidin M."/>
            <person name="Cheng H."/>
            <person name="Xu X.-W."/>
        </authorList>
    </citation>
    <scope>NUCLEOTIDE SEQUENCE [LARGE SCALE GENOMIC DNA]</scope>
    <source>
        <strain evidence="5">9a2</strain>
    </source>
</reference>
<evidence type="ECO:0000256" key="1">
    <source>
        <dbReference type="ARBA" id="ARBA00022729"/>
    </source>
</evidence>
<evidence type="ECO:0000259" key="3">
    <source>
        <dbReference type="Pfam" id="PF13505"/>
    </source>
</evidence>
<keyword evidence="5" id="KW-1185">Reference proteome</keyword>
<proteinExistence type="predicted"/>
<sequence length="168" mass="17718">MFKKAILSAALLSVSLSASANWVLGVGYGNISDSDGDIDISLGGVIASAGYQYQVNSNFNLVPEVRLGTGISDDDVMGVNVELDSFYAMSIRGEYTVAEGMYIYVVPSYGKLEVTASAGGFSESAESDWEFGLGGGVGYKFTQTSAVELSFETFDDVDVLSIGAKFAF</sequence>
<dbReference type="InterPro" id="IPR027385">
    <property type="entry name" value="Beta-barrel_OMP"/>
</dbReference>